<keyword evidence="2 3" id="KW-0238">DNA-binding</keyword>
<evidence type="ECO:0000259" key="4">
    <source>
        <dbReference type="PROSITE" id="PS51755"/>
    </source>
</evidence>
<evidence type="ECO:0000256" key="1">
    <source>
        <dbReference type="ARBA" id="ARBA00005820"/>
    </source>
</evidence>
<dbReference type="InterPro" id="IPR027417">
    <property type="entry name" value="P-loop_NTPase"/>
</dbReference>
<evidence type="ECO:0000256" key="2">
    <source>
        <dbReference type="ARBA" id="ARBA00023125"/>
    </source>
</evidence>
<evidence type="ECO:0000313" key="6">
    <source>
        <dbReference type="Proteomes" id="UP000487268"/>
    </source>
</evidence>
<dbReference type="PANTHER" id="PTHR47691:SF3">
    <property type="entry name" value="HTH-TYPE TRANSCRIPTIONAL REGULATOR RV0890C-RELATED"/>
    <property type="match status" value="1"/>
</dbReference>
<evidence type="ECO:0000256" key="3">
    <source>
        <dbReference type="PROSITE-ProRule" id="PRU01091"/>
    </source>
</evidence>
<dbReference type="SUPFAM" id="SSF46894">
    <property type="entry name" value="C-terminal effector domain of the bipartite response regulators"/>
    <property type="match status" value="1"/>
</dbReference>
<dbReference type="InterPro" id="IPR016032">
    <property type="entry name" value="Sig_transdc_resp-reg_C-effctor"/>
</dbReference>
<dbReference type="Pfam" id="PF13191">
    <property type="entry name" value="AAA_16"/>
    <property type="match status" value="1"/>
</dbReference>
<dbReference type="PRINTS" id="PR00364">
    <property type="entry name" value="DISEASERSIST"/>
</dbReference>
<dbReference type="SUPFAM" id="SSF48452">
    <property type="entry name" value="TPR-like"/>
    <property type="match status" value="2"/>
</dbReference>
<reference evidence="5 6" key="1">
    <citation type="submission" date="2019-10" db="EMBL/GenBank/DDBJ databases">
        <title>Actinomadura rubteroloni sp. nov. and Actinomadura macrotermitis sp. nov., isolated from the gut of fungus growing-termite Macrotermes natalensis.</title>
        <authorList>
            <person name="Benndorf R."/>
            <person name="Martin K."/>
            <person name="Kuefner M."/>
            <person name="De Beer W."/>
            <person name="Kaster A.-K."/>
            <person name="Vollmers J."/>
            <person name="Poulsen M."/>
            <person name="Beemelmanns C."/>
        </authorList>
    </citation>
    <scope>NUCLEOTIDE SEQUENCE [LARGE SCALE GENOMIC DNA]</scope>
    <source>
        <strain evidence="5 6">RB68</strain>
    </source>
</reference>
<dbReference type="GO" id="GO:0006355">
    <property type="term" value="P:regulation of DNA-templated transcription"/>
    <property type="evidence" value="ECO:0007669"/>
    <property type="project" value="InterPro"/>
</dbReference>
<dbReference type="Gene3D" id="1.25.40.10">
    <property type="entry name" value="Tetratricopeptide repeat domain"/>
    <property type="match status" value="2"/>
</dbReference>
<comment type="caution">
    <text evidence="5">The sequence shown here is derived from an EMBL/GenBank/DDBJ whole genome shotgun (WGS) entry which is preliminary data.</text>
</comment>
<dbReference type="AlphaFoldDB" id="A0A7K0BYD0"/>
<dbReference type="GO" id="GO:0000160">
    <property type="term" value="P:phosphorelay signal transduction system"/>
    <property type="evidence" value="ECO:0007669"/>
    <property type="project" value="InterPro"/>
</dbReference>
<gene>
    <name evidence="5" type="ORF">ACRB68_42690</name>
</gene>
<dbReference type="Pfam" id="PF03704">
    <property type="entry name" value="BTAD"/>
    <property type="match status" value="1"/>
</dbReference>
<dbReference type="Pfam" id="PF25872">
    <property type="entry name" value="HTH_77"/>
    <property type="match status" value="1"/>
</dbReference>
<dbReference type="PANTHER" id="PTHR47691">
    <property type="entry name" value="REGULATOR-RELATED"/>
    <property type="match status" value="1"/>
</dbReference>
<dbReference type="Gene3D" id="3.40.50.300">
    <property type="entry name" value="P-loop containing nucleotide triphosphate hydrolases"/>
    <property type="match status" value="1"/>
</dbReference>
<dbReference type="Gene3D" id="1.10.10.10">
    <property type="entry name" value="Winged helix-like DNA-binding domain superfamily/Winged helix DNA-binding domain"/>
    <property type="match status" value="1"/>
</dbReference>
<feature type="domain" description="OmpR/PhoB-type" evidence="4">
    <location>
        <begin position="1"/>
        <end position="93"/>
    </location>
</feature>
<dbReference type="GO" id="GO:0003677">
    <property type="term" value="F:DNA binding"/>
    <property type="evidence" value="ECO:0007669"/>
    <property type="project" value="UniProtKB-UniRule"/>
</dbReference>
<dbReference type="SMART" id="SM00862">
    <property type="entry name" value="Trans_reg_C"/>
    <property type="match status" value="1"/>
</dbReference>
<keyword evidence="6" id="KW-1185">Reference proteome</keyword>
<dbReference type="SUPFAM" id="SSF52540">
    <property type="entry name" value="P-loop containing nucleoside triphosphate hydrolases"/>
    <property type="match status" value="1"/>
</dbReference>
<dbReference type="InterPro" id="IPR011990">
    <property type="entry name" value="TPR-like_helical_dom_sf"/>
</dbReference>
<dbReference type="InterPro" id="IPR058852">
    <property type="entry name" value="HTH_77"/>
</dbReference>
<organism evidence="5 6">
    <name type="scientific">Actinomadura macrotermitis</name>
    <dbReference type="NCBI Taxonomy" id="2585200"/>
    <lineage>
        <taxon>Bacteria</taxon>
        <taxon>Bacillati</taxon>
        <taxon>Actinomycetota</taxon>
        <taxon>Actinomycetes</taxon>
        <taxon>Streptosporangiales</taxon>
        <taxon>Thermomonosporaceae</taxon>
        <taxon>Actinomadura</taxon>
    </lineage>
</organism>
<dbReference type="InterPro" id="IPR041664">
    <property type="entry name" value="AAA_16"/>
</dbReference>
<dbReference type="Proteomes" id="UP000487268">
    <property type="component" value="Unassembled WGS sequence"/>
</dbReference>
<dbReference type="CDD" id="cd15831">
    <property type="entry name" value="BTAD"/>
    <property type="match status" value="1"/>
</dbReference>
<sequence length="1061" mass="112388">MAPVRIAILGPLDVRDDTGRPVTVRGPRLRALLIRLALDPGRAVPADRLLDDLWEGAPPAGGGNALQALVSRLRAAAGPGLVEHGPAGYRLTLDPAAIDAARFEDAVTAARAAADPAARAAALRDALDLWRGRPLADVADAAWAAAPAARLGELRLAATEDRIDADLALGGGPGLVPELEALTAAHPFRERLRGLLMRALYAAGRQADALRLYDDTRRDLADRLGVDPSAELARVHLAILRRDPGLTAPVRPRPTNLPAAFTSFVGREEETEHLGKLVRENRLVTLTGPGGAGKTRLAGEAMARLIDQTPDGVWFVPLAPLADGADIPAAILTALGVAEPLRLPDARAPVRALDRLTDVLAPKRLVLILDNCEHLIEDAARLTERLLAVAPGVRVLATSREPLGITGEALCPVPSLPLPPPDAGPAEAAAYASVRLFADRAAAVRPGFTVDDATAPHVTEICRELDGIPLAIELAAARLRSLTPTQVAARLGDRFRLLGGGSRTALPRHRTLRAVVDWSWELLDDAERTALRRLSVFAGGAAPDAAAAVCGLDGAGPDEVVDTIAALVDKSLVIADGDADVRYRLLETVRAYAAERLAESGEHDRVRAAHAAFFVDLAERAEPELRRSDQLRWADRLTAERDNCIAAFRSILDARDVAPGIRLAAALSWFWFMRDMEREAGGWAVAVHELAGGTAPPGLGEQYAICRFIATLFVEMNSDPGPSPQRLSEVIERILETLPAAPRHPVLILAGPAAKVLTADLAGAHAALTALHGHPDPWIRSVARMFNAYLAVNDGDIPTAARDAAAAHDGFTRLGDRWGMMLALNAQMQVARAHGDLAEALRLGERAYGYAADGINPEHSSVMLVQLAAVRACTGDLARARRDLAHAIAAAERIGEYADAAQGLVLLADIERRDGDLAAARPLLERARALVEPRAERADIVGAAAVTYAAFGTLAEQEGDLAAAARWHERALAGCTDSPFAGNPTLARLVAGRAALAAARGDHARAAELLGTAHALNGYRDALNHDIARTERAARDALGEDAFAAAYDRGRTATRQDVLAL</sequence>
<dbReference type="SMART" id="SM01043">
    <property type="entry name" value="BTAD"/>
    <property type="match status" value="1"/>
</dbReference>
<name>A0A7K0BYD0_9ACTN</name>
<protein>
    <recommendedName>
        <fullName evidence="4">OmpR/PhoB-type domain-containing protein</fullName>
    </recommendedName>
</protein>
<dbReference type="PROSITE" id="PS51755">
    <property type="entry name" value="OMPR_PHOB"/>
    <property type="match status" value="1"/>
</dbReference>
<dbReference type="EMBL" id="WEGH01000003">
    <property type="protein sequence ID" value="MQY06185.1"/>
    <property type="molecule type" value="Genomic_DNA"/>
</dbReference>
<dbReference type="OrthoDB" id="3194665at2"/>
<evidence type="ECO:0000313" key="5">
    <source>
        <dbReference type="EMBL" id="MQY06185.1"/>
    </source>
</evidence>
<dbReference type="InterPro" id="IPR005158">
    <property type="entry name" value="BTAD"/>
</dbReference>
<comment type="similarity">
    <text evidence="1">Belongs to the AfsR/DnrI/RedD regulatory family.</text>
</comment>
<dbReference type="Pfam" id="PF13424">
    <property type="entry name" value="TPR_12"/>
    <property type="match status" value="1"/>
</dbReference>
<dbReference type="InterPro" id="IPR001867">
    <property type="entry name" value="OmpR/PhoB-type_DNA-bd"/>
</dbReference>
<accession>A0A7K0BYD0</accession>
<dbReference type="InterPro" id="IPR036388">
    <property type="entry name" value="WH-like_DNA-bd_sf"/>
</dbReference>
<feature type="DNA-binding region" description="OmpR/PhoB-type" evidence="3">
    <location>
        <begin position="1"/>
        <end position="93"/>
    </location>
</feature>
<proteinExistence type="inferred from homology"/>